<evidence type="ECO:0000313" key="2">
    <source>
        <dbReference type="Proteomes" id="UP001139493"/>
    </source>
</evidence>
<organism evidence="1 2">
    <name type="scientific">Promicromonospora thailandica</name>
    <dbReference type="NCBI Taxonomy" id="765201"/>
    <lineage>
        <taxon>Bacteria</taxon>
        <taxon>Bacillati</taxon>
        <taxon>Actinomycetota</taxon>
        <taxon>Actinomycetes</taxon>
        <taxon>Micrococcales</taxon>
        <taxon>Promicromonosporaceae</taxon>
        <taxon>Promicromonospora</taxon>
    </lineage>
</organism>
<protein>
    <recommendedName>
        <fullName evidence="3">Immunity protein Imm1</fullName>
    </recommendedName>
</protein>
<dbReference type="AlphaFoldDB" id="A0A9X2JUY7"/>
<dbReference type="InterPro" id="IPR025680">
    <property type="entry name" value="DddI"/>
</dbReference>
<proteinExistence type="predicted"/>
<name>A0A9X2JUY7_9MICO</name>
<sequence length="155" mass="17409">MNHRFDTQAVRTTRLYIMSWGTLDHGAIRMPVNGVDEFRRAYDLAEADADIAGSVFEIDLWDIDLPTDRPLMVQFLVGHPTHSRVLVHQDGLALYAANEVLTDGSDVRYERPGGTFTAEPQYTRVTPTQAREIAADFVRTGRASGRIAWAEQSMD</sequence>
<dbReference type="Proteomes" id="UP001139493">
    <property type="component" value="Unassembled WGS sequence"/>
</dbReference>
<comment type="caution">
    <text evidence="1">The sequence shown here is derived from an EMBL/GenBank/DDBJ whole genome shotgun (WGS) entry which is preliminary data.</text>
</comment>
<reference evidence="1" key="1">
    <citation type="submission" date="2022-06" db="EMBL/GenBank/DDBJ databases">
        <title>Genomic Encyclopedia of Archaeal and Bacterial Type Strains, Phase II (KMG-II): from individual species to whole genera.</title>
        <authorList>
            <person name="Goeker M."/>
        </authorList>
    </citation>
    <scope>NUCLEOTIDE SEQUENCE</scope>
    <source>
        <strain evidence="1">DSM 26652</strain>
    </source>
</reference>
<keyword evidence="2" id="KW-1185">Reference proteome</keyword>
<dbReference type="Pfam" id="PF14430">
    <property type="entry name" value="Imm1"/>
    <property type="match status" value="1"/>
</dbReference>
<accession>A0A9X2JUY7</accession>
<evidence type="ECO:0008006" key="3">
    <source>
        <dbReference type="Google" id="ProtNLM"/>
    </source>
</evidence>
<evidence type="ECO:0000313" key="1">
    <source>
        <dbReference type="EMBL" id="MCP2265005.1"/>
    </source>
</evidence>
<dbReference type="EMBL" id="JAMTCS010000006">
    <property type="protein sequence ID" value="MCP2265005.1"/>
    <property type="molecule type" value="Genomic_DNA"/>
</dbReference>
<gene>
    <name evidence="1" type="ORF">APR03_002348</name>
</gene>